<comment type="caution">
    <text evidence="1">The sequence shown here is derived from an EMBL/GenBank/DDBJ whole genome shotgun (WGS) entry which is preliminary data.</text>
</comment>
<evidence type="ECO:0000313" key="1">
    <source>
        <dbReference type="EMBL" id="KAH7980262.1"/>
    </source>
</evidence>
<name>A0ACB8E058_DERSI</name>
<evidence type="ECO:0000313" key="2">
    <source>
        <dbReference type="Proteomes" id="UP000821865"/>
    </source>
</evidence>
<gene>
    <name evidence="1" type="ORF">HPB49_014209</name>
</gene>
<sequence>MSWRRSPTAAFSPVFERAEPVLHEIQPSTRPLYEPDVPFEKATFGMGCFWKSESLYGCAKGVLRTTAGFAGGTKKDPTYRSLSDYTEVVRIEFNPKETSFKELLKLFWPNHDPTREHISREYMSIIFCDSDAQENEAKRSLEEIRKNYRAPVVTKILKLEQYHLAEMHHQKYRLQRQTALYKSLIQSGMRDVTTSHVATRLNGYVAGFGTMAAFDAECDRLGLSADQANAVRALIRKGRAR</sequence>
<organism evidence="1 2">
    <name type="scientific">Dermacentor silvarum</name>
    <name type="common">Tick</name>
    <dbReference type="NCBI Taxonomy" id="543639"/>
    <lineage>
        <taxon>Eukaryota</taxon>
        <taxon>Metazoa</taxon>
        <taxon>Ecdysozoa</taxon>
        <taxon>Arthropoda</taxon>
        <taxon>Chelicerata</taxon>
        <taxon>Arachnida</taxon>
        <taxon>Acari</taxon>
        <taxon>Parasitiformes</taxon>
        <taxon>Ixodida</taxon>
        <taxon>Ixodoidea</taxon>
        <taxon>Ixodidae</taxon>
        <taxon>Rhipicephalinae</taxon>
        <taxon>Dermacentor</taxon>
    </lineage>
</organism>
<keyword evidence="2" id="KW-1185">Reference proteome</keyword>
<reference evidence="1" key="1">
    <citation type="submission" date="2020-05" db="EMBL/GenBank/DDBJ databases">
        <title>Large-scale comparative analyses of tick genomes elucidate their genetic diversity and vector capacities.</title>
        <authorList>
            <person name="Jia N."/>
            <person name="Wang J."/>
            <person name="Shi W."/>
            <person name="Du L."/>
            <person name="Sun Y."/>
            <person name="Zhan W."/>
            <person name="Jiang J."/>
            <person name="Wang Q."/>
            <person name="Zhang B."/>
            <person name="Ji P."/>
            <person name="Sakyi L.B."/>
            <person name="Cui X."/>
            <person name="Yuan T."/>
            <person name="Jiang B."/>
            <person name="Yang W."/>
            <person name="Lam T.T.-Y."/>
            <person name="Chang Q."/>
            <person name="Ding S."/>
            <person name="Wang X."/>
            <person name="Zhu J."/>
            <person name="Ruan X."/>
            <person name="Zhao L."/>
            <person name="Wei J."/>
            <person name="Que T."/>
            <person name="Du C."/>
            <person name="Cheng J."/>
            <person name="Dai P."/>
            <person name="Han X."/>
            <person name="Huang E."/>
            <person name="Gao Y."/>
            <person name="Liu J."/>
            <person name="Shao H."/>
            <person name="Ye R."/>
            <person name="Li L."/>
            <person name="Wei W."/>
            <person name="Wang X."/>
            <person name="Wang C."/>
            <person name="Yang T."/>
            <person name="Huo Q."/>
            <person name="Li W."/>
            <person name="Guo W."/>
            <person name="Chen H."/>
            <person name="Zhou L."/>
            <person name="Ni X."/>
            <person name="Tian J."/>
            <person name="Zhou Y."/>
            <person name="Sheng Y."/>
            <person name="Liu T."/>
            <person name="Pan Y."/>
            <person name="Xia L."/>
            <person name="Li J."/>
            <person name="Zhao F."/>
            <person name="Cao W."/>
        </authorList>
    </citation>
    <scope>NUCLEOTIDE SEQUENCE</scope>
    <source>
        <strain evidence="1">Dsil-2018</strain>
    </source>
</reference>
<protein>
    <submittedName>
        <fullName evidence="1">Uncharacterized protein</fullName>
    </submittedName>
</protein>
<dbReference type="Proteomes" id="UP000821865">
    <property type="component" value="Chromosome 1"/>
</dbReference>
<dbReference type="EMBL" id="CM023470">
    <property type="protein sequence ID" value="KAH7980262.1"/>
    <property type="molecule type" value="Genomic_DNA"/>
</dbReference>
<proteinExistence type="predicted"/>
<accession>A0ACB8E058</accession>